<comment type="caution">
    <text evidence="7">The sequence shown here is derived from an EMBL/GenBank/DDBJ whole genome shotgun (WGS) entry which is preliminary data.</text>
</comment>
<gene>
    <name evidence="7" type="ORF">GCM10023195_38180</name>
</gene>
<evidence type="ECO:0000313" key="8">
    <source>
        <dbReference type="Proteomes" id="UP001500212"/>
    </source>
</evidence>
<name>A0ABP8TLH6_9ACTN</name>
<dbReference type="PANTHER" id="PTHR30168:SF0">
    <property type="entry name" value="INNER MEMBRANE PROTEIN"/>
    <property type="match status" value="1"/>
</dbReference>
<organism evidence="7 8">
    <name type="scientific">Actinoallomurus liliacearum</name>
    <dbReference type="NCBI Taxonomy" id="1080073"/>
    <lineage>
        <taxon>Bacteria</taxon>
        <taxon>Bacillati</taxon>
        <taxon>Actinomycetota</taxon>
        <taxon>Actinomycetes</taxon>
        <taxon>Streptosporangiales</taxon>
        <taxon>Thermomonosporaceae</taxon>
        <taxon>Actinoallomurus</taxon>
    </lineage>
</organism>
<feature type="transmembrane region" description="Helical" evidence="6">
    <location>
        <begin position="45"/>
        <end position="68"/>
    </location>
</feature>
<keyword evidence="2 6" id="KW-0812">Transmembrane</keyword>
<evidence type="ECO:0000256" key="2">
    <source>
        <dbReference type="ARBA" id="ARBA00022692"/>
    </source>
</evidence>
<comment type="subcellular location">
    <subcellularLocation>
        <location evidence="1">Membrane</location>
        <topology evidence="1">Single-pass membrane protein</topology>
    </subcellularLocation>
</comment>
<keyword evidence="8" id="KW-1185">Reference proteome</keyword>
<evidence type="ECO:0000256" key="4">
    <source>
        <dbReference type="ARBA" id="ARBA00023136"/>
    </source>
</evidence>
<protein>
    <submittedName>
        <fullName evidence="7">Neutral zinc metallopeptidase</fullName>
    </submittedName>
</protein>
<evidence type="ECO:0000256" key="3">
    <source>
        <dbReference type="ARBA" id="ARBA00022989"/>
    </source>
</evidence>
<evidence type="ECO:0000313" key="7">
    <source>
        <dbReference type="EMBL" id="GAA4609461.1"/>
    </source>
</evidence>
<keyword evidence="4 6" id="KW-0472">Membrane</keyword>
<evidence type="ECO:0000256" key="6">
    <source>
        <dbReference type="SAM" id="Phobius"/>
    </source>
</evidence>
<evidence type="ECO:0000256" key="5">
    <source>
        <dbReference type="SAM" id="MobiDB-lite"/>
    </source>
</evidence>
<dbReference type="InterPro" id="IPR007343">
    <property type="entry name" value="Uncharacterised_pept_Zn_put"/>
</dbReference>
<sequence length="328" mass="34948">MVSPYRRRPPGGPEPYGPPSRLWRRPARDLGYLPPRRPPRRRSTAGMVVGVLGGVAALCVVAIVGYSLAGPGRPASGIGTADGATRAGSRQAALAGPLYRSGPLDPVDCALPRIREHDEESMRAFLDRLSDCLDEAWRRQFAKAAVPGFAAPHRIFWSVSGTSPCGSYPAPGAAAFYCPANDTLYVGLDDVVETAGGEPVSHYGVYARVIAHEYGHHVQEDAGILEYGHALMAASAAATSHEVSRRIELQAQCFAGAFLSAERDSLPMTSEQYEAVLADARARGDVDQPADRGDHGSEANYAGWVARGYTQRVLSSCNTWTAAPSDVS</sequence>
<dbReference type="Proteomes" id="UP001500212">
    <property type="component" value="Unassembled WGS sequence"/>
</dbReference>
<feature type="region of interest" description="Disordered" evidence="5">
    <location>
        <begin position="1"/>
        <end position="39"/>
    </location>
</feature>
<dbReference type="Pfam" id="PF04228">
    <property type="entry name" value="Zn_peptidase"/>
    <property type="match status" value="1"/>
</dbReference>
<dbReference type="EMBL" id="BAABHJ010000008">
    <property type="protein sequence ID" value="GAA4609461.1"/>
    <property type="molecule type" value="Genomic_DNA"/>
</dbReference>
<evidence type="ECO:0000256" key="1">
    <source>
        <dbReference type="ARBA" id="ARBA00004167"/>
    </source>
</evidence>
<keyword evidence="3 6" id="KW-1133">Transmembrane helix</keyword>
<proteinExistence type="predicted"/>
<accession>A0ABP8TLH6</accession>
<reference evidence="8" key="1">
    <citation type="journal article" date="2019" name="Int. J. Syst. Evol. Microbiol.">
        <title>The Global Catalogue of Microorganisms (GCM) 10K type strain sequencing project: providing services to taxonomists for standard genome sequencing and annotation.</title>
        <authorList>
            <consortium name="The Broad Institute Genomics Platform"/>
            <consortium name="The Broad Institute Genome Sequencing Center for Infectious Disease"/>
            <person name="Wu L."/>
            <person name="Ma J."/>
        </authorList>
    </citation>
    <scope>NUCLEOTIDE SEQUENCE [LARGE SCALE GENOMIC DNA]</scope>
    <source>
        <strain evidence="8">JCM 17938</strain>
    </source>
</reference>
<dbReference type="PANTHER" id="PTHR30168">
    <property type="entry name" value="PUTATIVE MEMBRANE PROTEIN YPFJ"/>
    <property type="match status" value="1"/>
</dbReference>